<dbReference type="InterPro" id="IPR001608">
    <property type="entry name" value="Ala_racemase_N"/>
</dbReference>
<dbReference type="InterPro" id="IPR009006">
    <property type="entry name" value="Ala_racemase/Decarboxylase_C"/>
</dbReference>
<name>A0A5B8M1H6_9MICO</name>
<evidence type="ECO:0000256" key="1">
    <source>
        <dbReference type="ARBA" id="ARBA00001933"/>
    </source>
</evidence>
<feature type="domain" description="Alanine racemase C-terminal" evidence="4">
    <location>
        <begin position="215"/>
        <end position="342"/>
    </location>
</feature>
<protein>
    <recommendedName>
        <fullName evidence="4">Alanine racemase C-terminal domain-containing protein</fullName>
    </recommendedName>
</protein>
<dbReference type="EMBL" id="CP042305">
    <property type="protein sequence ID" value="QDZ13881.1"/>
    <property type="molecule type" value="Genomic_DNA"/>
</dbReference>
<evidence type="ECO:0000313" key="5">
    <source>
        <dbReference type="EMBL" id="QDZ13881.1"/>
    </source>
</evidence>
<evidence type="ECO:0000256" key="3">
    <source>
        <dbReference type="ARBA" id="ARBA00023235"/>
    </source>
</evidence>
<keyword evidence="2" id="KW-0663">Pyridoxal phosphate</keyword>
<evidence type="ECO:0000313" key="6">
    <source>
        <dbReference type="Proteomes" id="UP000320216"/>
    </source>
</evidence>
<dbReference type="SUPFAM" id="SSF50621">
    <property type="entry name" value="Alanine racemase C-terminal domain-like"/>
    <property type="match status" value="1"/>
</dbReference>
<comment type="cofactor">
    <cofactor evidence="1">
        <name>pyridoxal 5'-phosphate</name>
        <dbReference type="ChEBI" id="CHEBI:597326"/>
    </cofactor>
</comment>
<keyword evidence="6" id="KW-1185">Reference proteome</keyword>
<gene>
    <name evidence="5" type="ORF">FPZ11_02980</name>
</gene>
<dbReference type="Proteomes" id="UP000320216">
    <property type="component" value="Chromosome"/>
</dbReference>
<evidence type="ECO:0000259" key="4">
    <source>
        <dbReference type="SMART" id="SM01005"/>
    </source>
</evidence>
<dbReference type="GO" id="GO:0005829">
    <property type="term" value="C:cytosol"/>
    <property type="evidence" value="ECO:0007669"/>
    <property type="project" value="TreeGrafter"/>
</dbReference>
<dbReference type="SMART" id="SM01005">
    <property type="entry name" value="Ala_racemase_C"/>
    <property type="match status" value="1"/>
</dbReference>
<organism evidence="5 6">
    <name type="scientific">Humibacter ginsenosidimutans</name>
    <dbReference type="NCBI Taxonomy" id="2599293"/>
    <lineage>
        <taxon>Bacteria</taxon>
        <taxon>Bacillati</taxon>
        <taxon>Actinomycetota</taxon>
        <taxon>Actinomycetes</taxon>
        <taxon>Micrococcales</taxon>
        <taxon>Microbacteriaceae</taxon>
        <taxon>Humibacter</taxon>
    </lineage>
</organism>
<dbReference type="GO" id="GO:0008784">
    <property type="term" value="F:alanine racemase activity"/>
    <property type="evidence" value="ECO:0007669"/>
    <property type="project" value="InterPro"/>
</dbReference>
<proteinExistence type="predicted"/>
<dbReference type="Gene3D" id="2.40.37.10">
    <property type="entry name" value="Lyase, Ornithine Decarboxylase, Chain A, domain 1"/>
    <property type="match status" value="1"/>
</dbReference>
<keyword evidence="3" id="KW-0413">Isomerase</keyword>
<dbReference type="Pfam" id="PF00842">
    <property type="entry name" value="Ala_racemase_C"/>
    <property type="match status" value="1"/>
</dbReference>
<dbReference type="OrthoDB" id="9813814at2"/>
<sequence length="343" mass="35182">MTADSRRLSVRLDALADNVRRYRAASRGLITRVDHDGFGHGLVPVARECIAAGADVLAVADFDEAARLRAAGVDAPVLALRPIGADVAGMQVEVAVSTLRDAESAAAAGASAAHAVVDCGAALRGIRPDDRDGLEAIAARIPVAAIMGVADAAVQPEQASDALQTAGDLVPGVARHLHGTTGVLNGYGSTDDFVRVGRGLYGIPLRDGTATGTPIGRLTGRVVTVKRIKAGEGVSYGYIYRAERDGMIALITGGYADGVPRSIGNHASLLVNGARARVVGRVAMDVVVVTLDDALARPGDEAVFLGDPDAGEPAVGEWAGITGFDPVELASAIGPRVARSYTR</sequence>
<dbReference type="AlphaFoldDB" id="A0A5B8M1H6"/>
<dbReference type="Pfam" id="PF01168">
    <property type="entry name" value="Ala_racemase_N"/>
    <property type="match status" value="1"/>
</dbReference>
<dbReference type="RefSeq" id="WP_146318235.1">
    <property type="nucleotide sequence ID" value="NZ_CP042305.1"/>
</dbReference>
<dbReference type="GO" id="GO:0030632">
    <property type="term" value="P:D-alanine biosynthetic process"/>
    <property type="evidence" value="ECO:0007669"/>
    <property type="project" value="TreeGrafter"/>
</dbReference>
<dbReference type="PANTHER" id="PTHR30511">
    <property type="entry name" value="ALANINE RACEMASE"/>
    <property type="match status" value="1"/>
</dbReference>
<reference evidence="5 6" key="1">
    <citation type="submission" date="2019-07" db="EMBL/GenBank/DDBJ databases">
        <title>Full genome sequence of Humibacter sp. WJ7-1.</title>
        <authorList>
            <person name="Im W.-T."/>
        </authorList>
    </citation>
    <scope>NUCLEOTIDE SEQUENCE [LARGE SCALE GENOMIC DNA]</scope>
    <source>
        <strain evidence="5 6">WJ7-1</strain>
    </source>
</reference>
<dbReference type="PRINTS" id="PR00992">
    <property type="entry name" value="ALARACEMASE"/>
</dbReference>
<dbReference type="InterPro" id="IPR011079">
    <property type="entry name" value="Ala_racemase_C"/>
</dbReference>
<dbReference type="PANTHER" id="PTHR30511:SF0">
    <property type="entry name" value="ALANINE RACEMASE, CATABOLIC-RELATED"/>
    <property type="match status" value="1"/>
</dbReference>
<dbReference type="SUPFAM" id="SSF51419">
    <property type="entry name" value="PLP-binding barrel"/>
    <property type="match status" value="1"/>
</dbReference>
<evidence type="ECO:0000256" key="2">
    <source>
        <dbReference type="ARBA" id="ARBA00022898"/>
    </source>
</evidence>
<dbReference type="KEGG" id="huw:FPZ11_02980"/>
<dbReference type="InterPro" id="IPR000821">
    <property type="entry name" value="Ala_racemase"/>
</dbReference>
<accession>A0A5B8M1H6</accession>
<dbReference type="InterPro" id="IPR029066">
    <property type="entry name" value="PLP-binding_barrel"/>
</dbReference>
<dbReference type="Gene3D" id="3.20.20.10">
    <property type="entry name" value="Alanine racemase"/>
    <property type="match status" value="1"/>
</dbReference>
<dbReference type="GO" id="GO:0030170">
    <property type="term" value="F:pyridoxal phosphate binding"/>
    <property type="evidence" value="ECO:0007669"/>
    <property type="project" value="TreeGrafter"/>
</dbReference>